<sequence>MKTRNQRSNRYTPYYSRYRDGVESKGAIASPLWILDASVKRGASFGDTRLDCGDAILLANLPRFVIPDRCHWLNLGRT</sequence>
<evidence type="ECO:0000313" key="1">
    <source>
        <dbReference type="EMBL" id="CAG8494047.1"/>
    </source>
</evidence>
<evidence type="ECO:0000313" key="2">
    <source>
        <dbReference type="Proteomes" id="UP000789570"/>
    </source>
</evidence>
<organism evidence="1 2">
    <name type="scientific">Funneliformis caledonium</name>
    <dbReference type="NCBI Taxonomy" id="1117310"/>
    <lineage>
        <taxon>Eukaryota</taxon>
        <taxon>Fungi</taxon>
        <taxon>Fungi incertae sedis</taxon>
        <taxon>Mucoromycota</taxon>
        <taxon>Glomeromycotina</taxon>
        <taxon>Glomeromycetes</taxon>
        <taxon>Glomerales</taxon>
        <taxon>Glomeraceae</taxon>
        <taxon>Funneliformis</taxon>
    </lineage>
</organism>
<gene>
    <name evidence="1" type="ORF">FCALED_LOCUS3363</name>
</gene>
<dbReference type="AlphaFoldDB" id="A0A9N8WM12"/>
<dbReference type="EMBL" id="CAJVPQ010000582">
    <property type="protein sequence ID" value="CAG8494047.1"/>
    <property type="molecule type" value="Genomic_DNA"/>
</dbReference>
<keyword evidence="2" id="KW-1185">Reference proteome</keyword>
<name>A0A9N8WM12_9GLOM</name>
<proteinExistence type="predicted"/>
<comment type="caution">
    <text evidence="1">The sequence shown here is derived from an EMBL/GenBank/DDBJ whole genome shotgun (WGS) entry which is preliminary data.</text>
</comment>
<accession>A0A9N8WM12</accession>
<reference evidence="1" key="1">
    <citation type="submission" date="2021-06" db="EMBL/GenBank/DDBJ databases">
        <authorList>
            <person name="Kallberg Y."/>
            <person name="Tangrot J."/>
            <person name="Rosling A."/>
        </authorList>
    </citation>
    <scope>NUCLEOTIDE SEQUENCE</scope>
    <source>
        <strain evidence="1">UK204</strain>
    </source>
</reference>
<dbReference type="Proteomes" id="UP000789570">
    <property type="component" value="Unassembled WGS sequence"/>
</dbReference>
<protein>
    <submittedName>
        <fullName evidence="1">15618_t:CDS:1</fullName>
    </submittedName>
</protein>